<dbReference type="InterPro" id="IPR015421">
    <property type="entry name" value="PyrdxlP-dep_Trfase_major"/>
</dbReference>
<feature type="modified residue" description="N6-(pyridoxal phosphate)lysine" evidence="5">
    <location>
        <position position="201"/>
    </location>
</feature>
<dbReference type="GO" id="GO:0008732">
    <property type="term" value="F:L-allo-threonine aldolase activity"/>
    <property type="evidence" value="ECO:0007669"/>
    <property type="project" value="TreeGrafter"/>
</dbReference>
<organism evidence="7 8">
    <name type="scientific">Arundinibacter roseus</name>
    <dbReference type="NCBI Taxonomy" id="2070510"/>
    <lineage>
        <taxon>Bacteria</taxon>
        <taxon>Pseudomonadati</taxon>
        <taxon>Bacteroidota</taxon>
        <taxon>Cytophagia</taxon>
        <taxon>Cytophagales</taxon>
        <taxon>Spirosomataceae</taxon>
        <taxon>Arundinibacter</taxon>
    </lineage>
</organism>
<dbReference type="InterPro" id="IPR023603">
    <property type="entry name" value="Low_specificity_L-TA-like"/>
</dbReference>
<reference evidence="7 8" key="1">
    <citation type="submission" date="2019-02" db="EMBL/GenBank/DDBJ databases">
        <title>Arundinibacter roseus gen. nov., sp. nov., a new member of the family Cytophagaceae.</title>
        <authorList>
            <person name="Szuroczki S."/>
            <person name="Khayer B."/>
            <person name="Sproer C."/>
            <person name="Toumi M."/>
            <person name="Szabo A."/>
            <person name="Felfoldi T."/>
            <person name="Schumann P."/>
            <person name="Toth E."/>
        </authorList>
    </citation>
    <scope>NUCLEOTIDE SEQUENCE [LARGE SCALE GENOMIC DNA]</scope>
    <source>
        <strain evidence="7 8">DMA-k-7a</strain>
    </source>
</reference>
<dbReference type="RefSeq" id="WP_132120599.1">
    <property type="nucleotide sequence ID" value="NZ_SMJU01000013.1"/>
</dbReference>
<dbReference type="FunFam" id="3.40.640.10:FF:000030">
    <property type="entry name" value="Low-specificity L-threonine aldolase"/>
    <property type="match status" value="1"/>
</dbReference>
<evidence type="ECO:0000256" key="2">
    <source>
        <dbReference type="ARBA" id="ARBA00006966"/>
    </source>
</evidence>
<keyword evidence="7" id="KW-0032">Aminotransferase</keyword>
<dbReference type="GO" id="GO:0008483">
    <property type="term" value="F:transaminase activity"/>
    <property type="evidence" value="ECO:0007669"/>
    <property type="project" value="UniProtKB-KW"/>
</dbReference>
<dbReference type="PANTHER" id="PTHR48097:SF9">
    <property type="entry name" value="L-THREONINE ALDOLASE"/>
    <property type="match status" value="1"/>
</dbReference>
<dbReference type="InterPro" id="IPR015424">
    <property type="entry name" value="PyrdxlP-dep_Trfase"/>
</dbReference>
<evidence type="ECO:0000313" key="7">
    <source>
        <dbReference type="EMBL" id="TDB61813.1"/>
    </source>
</evidence>
<keyword evidence="4" id="KW-0456">Lyase</keyword>
<dbReference type="GO" id="GO:0006545">
    <property type="term" value="P:glycine biosynthetic process"/>
    <property type="evidence" value="ECO:0007669"/>
    <property type="project" value="TreeGrafter"/>
</dbReference>
<dbReference type="AlphaFoldDB" id="A0A4R4K3M7"/>
<evidence type="ECO:0000256" key="1">
    <source>
        <dbReference type="ARBA" id="ARBA00001933"/>
    </source>
</evidence>
<dbReference type="Proteomes" id="UP000295706">
    <property type="component" value="Unassembled WGS sequence"/>
</dbReference>
<dbReference type="Gene3D" id="3.40.640.10">
    <property type="entry name" value="Type I PLP-dependent aspartate aminotransferase-like (Major domain)"/>
    <property type="match status" value="1"/>
</dbReference>
<dbReference type="OrthoDB" id="9774495at2"/>
<dbReference type="InterPro" id="IPR015422">
    <property type="entry name" value="PyrdxlP-dep_Trfase_small"/>
</dbReference>
<evidence type="ECO:0000313" key="8">
    <source>
        <dbReference type="Proteomes" id="UP000295706"/>
    </source>
</evidence>
<feature type="domain" description="Aromatic amino acid beta-eliminating lyase/threonine aldolase" evidence="6">
    <location>
        <begin position="4"/>
        <end position="283"/>
    </location>
</feature>
<dbReference type="Pfam" id="PF01212">
    <property type="entry name" value="Beta_elim_lyase"/>
    <property type="match status" value="1"/>
</dbReference>
<proteinExistence type="inferred from homology"/>
<protein>
    <submittedName>
        <fullName evidence="7">Aminotransferase class I/II-fold pyridoxal phosphate-dependent enzyme</fullName>
    </submittedName>
</protein>
<dbReference type="NCBIfam" id="NF041359">
    <property type="entry name" value="GntG_guanitoxin"/>
    <property type="match status" value="1"/>
</dbReference>
<dbReference type="GO" id="GO:0005829">
    <property type="term" value="C:cytosol"/>
    <property type="evidence" value="ECO:0007669"/>
    <property type="project" value="TreeGrafter"/>
</dbReference>
<keyword evidence="7" id="KW-0808">Transferase</keyword>
<name>A0A4R4K3M7_9BACT</name>
<keyword evidence="3" id="KW-0663">Pyridoxal phosphate</keyword>
<sequence>MVIDLRSDTVTRPTPAMQEAMWSAPVGDDVFGDDPSVLALEEKAAQLFGTEAALFCASGTMTNQLAIRVHTQPGSDVICDKLSHIYLYEGGGIMLNSLSSVKLLDGDRGRLTAEQIAEAISPENDIHSTLTRLVSLENTMNKGGGCYYDFDELLDIRALCTERNIPLHLDGARLFNALAETGETPAQHGQLFDSLSICLSKGLGCPVGSLLLGTTDFIAKARRFRKSMGGGWRQAGFLAAAGSYALDHHVFRLKEDHQRAKTIGSILREIPEIEYIYPIDTNIVIFQLPVDQLATSYVRKLDMLRIKAVPFGKHLVRMVTHLDFTDDHLTELQARLRKV</sequence>
<dbReference type="Gene3D" id="3.90.1150.10">
    <property type="entry name" value="Aspartate Aminotransferase, domain 1"/>
    <property type="match status" value="1"/>
</dbReference>
<comment type="cofactor">
    <cofactor evidence="1">
        <name>pyridoxal 5'-phosphate</name>
        <dbReference type="ChEBI" id="CHEBI:597326"/>
    </cofactor>
</comment>
<dbReference type="EMBL" id="SMJU01000013">
    <property type="protein sequence ID" value="TDB61813.1"/>
    <property type="molecule type" value="Genomic_DNA"/>
</dbReference>
<evidence type="ECO:0000256" key="3">
    <source>
        <dbReference type="ARBA" id="ARBA00022898"/>
    </source>
</evidence>
<evidence type="ECO:0000256" key="5">
    <source>
        <dbReference type="PIRSR" id="PIRSR017617-1"/>
    </source>
</evidence>
<dbReference type="PANTHER" id="PTHR48097">
    <property type="entry name" value="L-THREONINE ALDOLASE-RELATED"/>
    <property type="match status" value="1"/>
</dbReference>
<dbReference type="InterPro" id="IPR001597">
    <property type="entry name" value="ArAA_b-elim_lyase/Thr_aldolase"/>
</dbReference>
<dbReference type="CDD" id="cd06502">
    <property type="entry name" value="TA_like"/>
    <property type="match status" value="1"/>
</dbReference>
<evidence type="ECO:0000259" key="6">
    <source>
        <dbReference type="Pfam" id="PF01212"/>
    </source>
</evidence>
<comment type="caution">
    <text evidence="7">The sequence shown here is derived from an EMBL/GenBank/DDBJ whole genome shotgun (WGS) entry which is preliminary data.</text>
</comment>
<keyword evidence="8" id="KW-1185">Reference proteome</keyword>
<accession>A0A4R4K3M7</accession>
<dbReference type="SUPFAM" id="SSF53383">
    <property type="entry name" value="PLP-dependent transferases"/>
    <property type="match status" value="1"/>
</dbReference>
<dbReference type="PIRSF" id="PIRSF017617">
    <property type="entry name" value="Thr_aldolase"/>
    <property type="match status" value="1"/>
</dbReference>
<dbReference type="GO" id="GO:0006567">
    <property type="term" value="P:L-threonine catabolic process"/>
    <property type="evidence" value="ECO:0007669"/>
    <property type="project" value="TreeGrafter"/>
</dbReference>
<comment type="similarity">
    <text evidence="2">Belongs to the threonine aldolase family.</text>
</comment>
<gene>
    <name evidence="7" type="ORF">EZE20_18885</name>
</gene>
<evidence type="ECO:0000256" key="4">
    <source>
        <dbReference type="ARBA" id="ARBA00023239"/>
    </source>
</evidence>